<feature type="compositionally biased region" description="Acidic residues" evidence="1">
    <location>
        <begin position="209"/>
        <end position="223"/>
    </location>
</feature>
<gene>
    <name evidence="2" type="ORF">PGLA1383_LOCUS8587</name>
</gene>
<evidence type="ECO:0000313" key="2">
    <source>
        <dbReference type="EMBL" id="CAE8589852.1"/>
    </source>
</evidence>
<dbReference type="EMBL" id="CAJNNV010003923">
    <property type="protein sequence ID" value="CAE8589852.1"/>
    <property type="molecule type" value="Genomic_DNA"/>
</dbReference>
<proteinExistence type="predicted"/>
<feature type="region of interest" description="Disordered" evidence="1">
    <location>
        <begin position="391"/>
        <end position="415"/>
    </location>
</feature>
<dbReference type="AlphaFoldDB" id="A0A813DWM5"/>
<organism evidence="2 3">
    <name type="scientific">Polarella glacialis</name>
    <name type="common">Dinoflagellate</name>
    <dbReference type="NCBI Taxonomy" id="89957"/>
    <lineage>
        <taxon>Eukaryota</taxon>
        <taxon>Sar</taxon>
        <taxon>Alveolata</taxon>
        <taxon>Dinophyceae</taxon>
        <taxon>Suessiales</taxon>
        <taxon>Suessiaceae</taxon>
        <taxon>Polarella</taxon>
    </lineage>
</organism>
<keyword evidence="3" id="KW-1185">Reference proteome</keyword>
<name>A0A813DWM5_POLGL</name>
<evidence type="ECO:0000313" key="3">
    <source>
        <dbReference type="Proteomes" id="UP000654075"/>
    </source>
</evidence>
<comment type="caution">
    <text evidence="2">The sequence shown here is derived from an EMBL/GenBank/DDBJ whole genome shotgun (WGS) entry which is preliminary data.</text>
</comment>
<accession>A0A813DWM5</accession>
<reference evidence="2" key="1">
    <citation type="submission" date="2021-02" db="EMBL/GenBank/DDBJ databases">
        <authorList>
            <person name="Dougan E. K."/>
            <person name="Rhodes N."/>
            <person name="Thang M."/>
            <person name="Chan C."/>
        </authorList>
    </citation>
    <scope>NUCLEOTIDE SEQUENCE</scope>
</reference>
<feature type="compositionally biased region" description="Polar residues" evidence="1">
    <location>
        <begin position="240"/>
        <end position="250"/>
    </location>
</feature>
<feature type="region of interest" description="Disordered" evidence="1">
    <location>
        <begin position="188"/>
        <end position="225"/>
    </location>
</feature>
<feature type="region of interest" description="Disordered" evidence="1">
    <location>
        <begin position="73"/>
        <end position="94"/>
    </location>
</feature>
<dbReference type="Proteomes" id="UP000654075">
    <property type="component" value="Unassembled WGS sequence"/>
</dbReference>
<evidence type="ECO:0000256" key="1">
    <source>
        <dbReference type="SAM" id="MobiDB-lite"/>
    </source>
</evidence>
<feature type="region of interest" description="Disordered" evidence="1">
    <location>
        <begin position="240"/>
        <end position="274"/>
    </location>
</feature>
<protein>
    <submittedName>
        <fullName evidence="2">Uncharacterized protein</fullName>
    </submittedName>
</protein>
<sequence>MELRTAVEFFRLSVSDAEFIFAPGNVEDANDIFVTFADGVRSSCRPLALASTSAWEQDVARVAADFASAQSADEARLRPPWRQQRHPPTGVLPAAPKAQAQSRAKAAGAITMDARQSQTDRMASQMNILLETISSPKASPPAKKNVTTGGVHFGEADGVIPSIRQDAPAAGISEAHFAALSKSLQKPVALRDQSGSGSKVHTSAGPADVSDDEVNEGAGEDGGDALSVLSTFTRIMENIARTSSRSSTSEDPLERALEGAGGSSRDSDSTSGGLGIRRGAAARRLLKAVIAGKPFHFTAHVRAAMEDSMNFEGPTVRSRDYLTTRSELGDHRPTVCHAWILGGIWEALERGCPEEAQARVSLGLIACEQVAVDRGNWILAVPRLWEEPPPFSTIARQTRAPNPGQLPASRQTPDG</sequence>